<keyword evidence="2" id="KW-1185">Reference proteome</keyword>
<evidence type="ECO:0000313" key="1">
    <source>
        <dbReference type="EMBL" id="MEA1604251.1"/>
    </source>
</evidence>
<comment type="caution">
    <text evidence="1">The sequence shown here is derived from an EMBL/GenBank/DDBJ whole genome shotgun (WGS) entry which is preliminary data.</text>
</comment>
<name>A0ABU5P3M3_9PSED</name>
<evidence type="ECO:0000313" key="2">
    <source>
        <dbReference type="Proteomes" id="UP001292571"/>
    </source>
</evidence>
<accession>A0ABU5P3M3</accession>
<dbReference type="EMBL" id="JAYEET010000001">
    <property type="protein sequence ID" value="MEA1604251.1"/>
    <property type="molecule type" value="Genomic_DNA"/>
</dbReference>
<gene>
    <name evidence="1" type="ORF">SOP97_00205</name>
</gene>
<protein>
    <submittedName>
        <fullName evidence="1">Uncharacterized protein</fullName>
    </submittedName>
</protein>
<dbReference type="Proteomes" id="UP001292571">
    <property type="component" value="Unassembled WGS sequence"/>
</dbReference>
<dbReference type="RefSeq" id="WP_322947551.1">
    <property type="nucleotide sequence ID" value="NZ_JAYEET010000001.1"/>
</dbReference>
<organism evidence="1 2">
    <name type="scientific">Pseudomonas spirodelae</name>
    <dbReference type="NCBI Taxonomy" id="3101751"/>
    <lineage>
        <taxon>Bacteria</taxon>
        <taxon>Pseudomonadati</taxon>
        <taxon>Pseudomonadota</taxon>
        <taxon>Gammaproteobacteria</taxon>
        <taxon>Pseudomonadales</taxon>
        <taxon>Pseudomonadaceae</taxon>
        <taxon>Pseudomonas</taxon>
    </lineage>
</organism>
<reference evidence="1 2" key="1">
    <citation type="submission" date="2023-12" db="EMBL/GenBank/DDBJ databases">
        <title>Pseudomonas sp. T5W1.</title>
        <authorList>
            <person name="Maltman C."/>
        </authorList>
    </citation>
    <scope>NUCLEOTIDE SEQUENCE [LARGE SCALE GENOMIC DNA]</scope>
    <source>
        <strain evidence="1 2">T5W1</strain>
    </source>
</reference>
<sequence length="298" mass="32441">MLNDSTAMESWAEACRAHRSPTAAIGASAVYLPIYALKEKLALPWPLRDFDCSAGRRSLNERTEESPTLLAPVDHRLLSQVLGCKPAQILPLIESSSLQGLIGHRSVRDACFDLVTLAKQIEQLETVASGQIIDMVHAARIASAHGGHMGHVLAGILLKEIPFRPKSDRKALLDGAFVGVDGLLAWMAKHLASLETAHCTLLDTIAITGMNKQEITTACSLGLIKPLGWKRELCFQGGEISRLLSSHISIKRWSKISGIPARRALASLTESSFEAAIGGVLYSRTEELDSWLNRFTSR</sequence>
<proteinExistence type="predicted"/>